<feature type="transmembrane region" description="Helical" evidence="6">
    <location>
        <begin position="152"/>
        <end position="174"/>
    </location>
</feature>
<gene>
    <name evidence="7" type="ORF">EDM58_13310</name>
</gene>
<evidence type="ECO:0000313" key="8">
    <source>
        <dbReference type="Proteomes" id="UP000281915"/>
    </source>
</evidence>
<feature type="transmembrane region" description="Helical" evidence="6">
    <location>
        <begin position="278"/>
        <end position="296"/>
    </location>
</feature>
<feature type="transmembrane region" description="Helical" evidence="6">
    <location>
        <begin position="69"/>
        <end position="87"/>
    </location>
</feature>
<dbReference type="InterPro" id="IPR011701">
    <property type="entry name" value="MFS"/>
</dbReference>
<evidence type="ECO:0000256" key="3">
    <source>
        <dbReference type="ARBA" id="ARBA00022692"/>
    </source>
</evidence>
<evidence type="ECO:0000313" key="7">
    <source>
        <dbReference type="EMBL" id="RNB77980.1"/>
    </source>
</evidence>
<evidence type="ECO:0000256" key="2">
    <source>
        <dbReference type="ARBA" id="ARBA00022475"/>
    </source>
</evidence>
<dbReference type="Proteomes" id="UP000281915">
    <property type="component" value="Unassembled WGS sequence"/>
</dbReference>
<dbReference type="AlphaFoldDB" id="A0A3M8CQD2"/>
<evidence type="ECO:0000256" key="5">
    <source>
        <dbReference type="ARBA" id="ARBA00023136"/>
    </source>
</evidence>
<organism evidence="7 8">
    <name type="scientific">Brevibacillus panacihumi</name>
    <dbReference type="NCBI Taxonomy" id="497735"/>
    <lineage>
        <taxon>Bacteria</taxon>
        <taxon>Bacillati</taxon>
        <taxon>Bacillota</taxon>
        <taxon>Bacilli</taxon>
        <taxon>Bacillales</taxon>
        <taxon>Paenibacillaceae</taxon>
        <taxon>Brevibacillus</taxon>
    </lineage>
</organism>
<keyword evidence="3 6" id="KW-0812">Transmembrane</keyword>
<dbReference type="SUPFAM" id="SSF103473">
    <property type="entry name" value="MFS general substrate transporter"/>
    <property type="match status" value="1"/>
</dbReference>
<sequence length="394" mass="42794">MKGYKGYLYVNALSSLGSRMDLIASSALIFTFADSVYWLSAFFVARQIGGMMFSMAAGILADRMDRRRAMLISDFGAGLSILLVLLYPHPYVIVGAAFVKGMLYSLFHISFQASLPQMFGKDALVNINGLTVRLESIVGIAGFAFGGVLTESFGYAVVIAFDAATFFVSAIVLMRLRWENDEQQGTEHGAVRQERETASRFWFGATYAYLAKHPLLLAVSLLAFFEALSTASHNYGLPFLAELFIPKDAVLHGGMWSLMSAGAWAGTYLASHLRSHQVASLFAASFLLAITISLSFAGSQLWIVLLFLGLAGMFTGIAQVCRNTILQGAESRIRGRVMGVQNTLSRGGFFVGFLAGPSVVGFWDLSGMVILAQAVFAGGMLLLLSYLYLNRKNV</sequence>
<proteinExistence type="predicted"/>
<name>A0A3M8CQD2_9BACL</name>
<protein>
    <submittedName>
        <fullName evidence="7">MFS transporter</fullName>
    </submittedName>
</protein>
<feature type="transmembrane region" description="Helical" evidence="6">
    <location>
        <begin position="369"/>
        <end position="389"/>
    </location>
</feature>
<keyword evidence="5 6" id="KW-0472">Membrane</keyword>
<dbReference type="EMBL" id="RHHT01000027">
    <property type="protein sequence ID" value="RNB77980.1"/>
    <property type="molecule type" value="Genomic_DNA"/>
</dbReference>
<keyword evidence="2" id="KW-1003">Cell membrane</keyword>
<reference evidence="7 8" key="1">
    <citation type="submission" date="2018-10" db="EMBL/GenBank/DDBJ databases">
        <title>Phylogenomics of Brevibacillus.</title>
        <authorList>
            <person name="Dunlap C."/>
        </authorList>
    </citation>
    <scope>NUCLEOTIDE SEQUENCE [LARGE SCALE GENOMIC DNA]</scope>
    <source>
        <strain evidence="7 8">JCM 15085</strain>
    </source>
</reference>
<dbReference type="PANTHER" id="PTHR23513">
    <property type="entry name" value="INTEGRAL MEMBRANE EFFLUX PROTEIN-RELATED"/>
    <property type="match status" value="1"/>
</dbReference>
<dbReference type="Pfam" id="PF07690">
    <property type="entry name" value="MFS_1"/>
    <property type="match status" value="1"/>
</dbReference>
<dbReference type="PANTHER" id="PTHR23513:SF6">
    <property type="entry name" value="MAJOR FACILITATOR SUPERFAMILY ASSOCIATED DOMAIN-CONTAINING PROTEIN"/>
    <property type="match status" value="1"/>
</dbReference>
<dbReference type="InterPro" id="IPR036259">
    <property type="entry name" value="MFS_trans_sf"/>
</dbReference>
<evidence type="ECO:0000256" key="1">
    <source>
        <dbReference type="ARBA" id="ARBA00004651"/>
    </source>
</evidence>
<dbReference type="GO" id="GO:0022857">
    <property type="term" value="F:transmembrane transporter activity"/>
    <property type="evidence" value="ECO:0007669"/>
    <property type="project" value="InterPro"/>
</dbReference>
<evidence type="ECO:0000256" key="4">
    <source>
        <dbReference type="ARBA" id="ARBA00022989"/>
    </source>
</evidence>
<feature type="transmembrane region" description="Helical" evidence="6">
    <location>
        <begin position="302"/>
        <end position="322"/>
    </location>
</feature>
<dbReference type="Gene3D" id="1.20.1250.20">
    <property type="entry name" value="MFS general substrate transporter like domains"/>
    <property type="match status" value="1"/>
</dbReference>
<comment type="subcellular location">
    <subcellularLocation>
        <location evidence="1">Cell membrane</location>
        <topology evidence="1">Multi-pass membrane protein</topology>
    </subcellularLocation>
</comment>
<dbReference type="GO" id="GO:0005886">
    <property type="term" value="C:plasma membrane"/>
    <property type="evidence" value="ECO:0007669"/>
    <property type="project" value="UniProtKB-SubCell"/>
</dbReference>
<feature type="transmembrane region" description="Helical" evidence="6">
    <location>
        <begin position="249"/>
        <end position="271"/>
    </location>
</feature>
<accession>A0A3M8CQD2</accession>
<feature type="transmembrane region" description="Helical" evidence="6">
    <location>
        <begin position="343"/>
        <end position="363"/>
    </location>
</feature>
<dbReference type="CDD" id="cd06173">
    <property type="entry name" value="MFS_MefA_like"/>
    <property type="match status" value="1"/>
</dbReference>
<comment type="caution">
    <text evidence="7">The sequence shown here is derived from an EMBL/GenBank/DDBJ whole genome shotgun (WGS) entry which is preliminary data.</text>
</comment>
<evidence type="ECO:0000256" key="6">
    <source>
        <dbReference type="SAM" id="Phobius"/>
    </source>
</evidence>
<dbReference type="RefSeq" id="WP_122913760.1">
    <property type="nucleotide sequence ID" value="NZ_RHHT01000027.1"/>
</dbReference>
<keyword evidence="4 6" id="KW-1133">Transmembrane helix</keyword>